<comment type="caution">
    <text evidence="6">The sequence shown here is derived from an EMBL/GenBank/DDBJ whole genome shotgun (WGS) entry which is preliminary data.</text>
</comment>
<dbReference type="PROSITE" id="PS50949">
    <property type="entry name" value="HTH_GNTR"/>
    <property type="match status" value="1"/>
</dbReference>
<accession>A0A5C5RNX7</accession>
<feature type="domain" description="HTH gntR-type" evidence="5">
    <location>
        <begin position="14"/>
        <end position="82"/>
    </location>
</feature>
<dbReference type="SUPFAM" id="SSF46785">
    <property type="entry name" value="Winged helix' DNA-binding domain"/>
    <property type="match status" value="1"/>
</dbReference>
<dbReference type="Gene3D" id="1.10.10.10">
    <property type="entry name" value="Winged helix-like DNA-binding domain superfamily/Winged helix DNA-binding domain"/>
    <property type="match status" value="1"/>
</dbReference>
<dbReference type="Proteomes" id="UP000319792">
    <property type="component" value="Unassembled WGS sequence"/>
</dbReference>
<dbReference type="PANTHER" id="PTHR46577:SF1">
    <property type="entry name" value="HTH-TYPE TRANSCRIPTIONAL REGULATORY PROTEIN GABR"/>
    <property type="match status" value="1"/>
</dbReference>
<dbReference type="InterPro" id="IPR051446">
    <property type="entry name" value="HTH_trans_reg/aminotransferase"/>
</dbReference>
<dbReference type="OrthoDB" id="4307011at2"/>
<evidence type="ECO:0000256" key="1">
    <source>
        <dbReference type="ARBA" id="ARBA00022898"/>
    </source>
</evidence>
<evidence type="ECO:0000313" key="6">
    <source>
        <dbReference type="EMBL" id="TWS24278.1"/>
    </source>
</evidence>
<name>A0A5C5RNX7_9ACTN</name>
<protein>
    <submittedName>
        <fullName evidence="6">GntR family transcriptional regulator</fullName>
    </submittedName>
</protein>
<keyword evidence="1" id="KW-0663">Pyridoxal phosphate</keyword>
<gene>
    <name evidence="6" type="ORF">FK268_11795</name>
</gene>
<evidence type="ECO:0000256" key="4">
    <source>
        <dbReference type="ARBA" id="ARBA00023163"/>
    </source>
</evidence>
<reference evidence="6 7" key="1">
    <citation type="submission" date="2019-06" db="EMBL/GenBank/DDBJ databases">
        <authorList>
            <person name="Teng J.L.L."/>
            <person name="Lee H.H."/>
            <person name="Lau S.K.P."/>
            <person name="Woo P.C.Y."/>
        </authorList>
    </citation>
    <scope>NUCLEOTIDE SEQUENCE [LARGE SCALE GENOMIC DNA]</scope>
    <source>
        <strain evidence="6 7">HKU70</strain>
    </source>
</reference>
<organism evidence="6 7">
    <name type="scientific">Tsukamurella sputi</name>
    <dbReference type="NCBI Taxonomy" id="2591848"/>
    <lineage>
        <taxon>Bacteria</taxon>
        <taxon>Bacillati</taxon>
        <taxon>Actinomycetota</taxon>
        <taxon>Actinomycetes</taxon>
        <taxon>Mycobacteriales</taxon>
        <taxon>Tsukamurellaceae</taxon>
        <taxon>Tsukamurella</taxon>
    </lineage>
</organism>
<keyword evidence="4" id="KW-0804">Transcription</keyword>
<keyword evidence="3" id="KW-0238">DNA-binding</keyword>
<dbReference type="InterPro" id="IPR036390">
    <property type="entry name" value="WH_DNA-bd_sf"/>
</dbReference>
<evidence type="ECO:0000313" key="7">
    <source>
        <dbReference type="Proteomes" id="UP000319792"/>
    </source>
</evidence>
<dbReference type="Pfam" id="PF00392">
    <property type="entry name" value="GntR"/>
    <property type="match status" value="1"/>
</dbReference>
<dbReference type="RefSeq" id="WP_146434171.1">
    <property type="nucleotide sequence ID" value="NZ_VIGV01000003.1"/>
</dbReference>
<keyword evidence="2" id="KW-0805">Transcription regulation</keyword>
<dbReference type="EMBL" id="VIGV01000003">
    <property type="protein sequence ID" value="TWS24278.1"/>
    <property type="molecule type" value="Genomic_DNA"/>
</dbReference>
<evidence type="ECO:0000259" key="5">
    <source>
        <dbReference type="PROSITE" id="PS50949"/>
    </source>
</evidence>
<dbReference type="GO" id="GO:0003700">
    <property type="term" value="F:DNA-binding transcription factor activity"/>
    <property type="evidence" value="ECO:0007669"/>
    <property type="project" value="InterPro"/>
</dbReference>
<dbReference type="SMART" id="SM00345">
    <property type="entry name" value="HTH_GNTR"/>
    <property type="match status" value="1"/>
</dbReference>
<sequence length="129" mass="13384">MTAPRIGIDEADPTPAFEQLRRQITGHIASGALPVGAKLPPLRQLARDLGIAVGTAAHAYRELEATGLIESRRGGGTRVIALPPAEETPAYDAESLREAATRYIEASLAIGAPPQAALDAVVAALRAGK</sequence>
<dbReference type="GO" id="GO:0003677">
    <property type="term" value="F:DNA binding"/>
    <property type="evidence" value="ECO:0007669"/>
    <property type="project" value="UniProtKB-KW"/>
</dbReference>
<dbReference type="PANTHER" id="PTHR46577">
    <property type="entry name" value="HTH-TYPE TRANSCRIPTIONAL REGULATORY PROTEIN GABR"/>
    <property type="match status" value="1"/>
</dbReference>
<dbReference type="InterPro" id="IPR000524">
    <property type="entry name" value="Tscrpt_reg_HTH_GntR"/>
</dbReference>
<reference evidence="6 7" key="2">
    <citation type="submission" date="2019-08" db="EMBL/GenBank/DDBJ databases">
        <title>Tsukamurella conjunctivitidis sp. nov., Tsukamurella assacharolytica sp. nov. and Tsukamurella sputae sp. nov. isolated from patients with conjunctivitis, bacteraemia (lymphoma) and respiratory infection (sputum) in Hong Kong.</title>
        <authorList>
            <person name="Fok K.M.N."/>
            <person name="Fong J.Y.H."/>
        </authorList>
    </citation>
    <scope>NUCLEOTIDE SEQUENCE [LARGE SCALE GENOMIC DNA]</scope>
    <source>
        <strain evidence="6 7">HKU70</strain>
    </source>
</reference>
<proteinExistence type="predicted"/>
<evidence type="ECO:0000256" key="3">
    <source>
        <dbReference type="ARBA" id="ARBA00023125"/>
    </source>
</evidence>
<evidence type="ECO:0000256" key="2">
    <source>
        <dbReference type="ARBA" id="ARBA00023015"/>
    </source>
</evidence>
<keyword evidence="7" id="KW-1185">Reference proteome</keyword>
<dbReference type="CDD" id="cd07377">
    <property type="entry name" value="WHTH_GntR"/>
    <property type="match status" value="1"/>
</dbReference>
<dbReference type="InterPro" id="IPR036388">
    <property type="entry name" value="WH-like_DNA-bd_sf"/>
</dbReference>
<dbReference type="AlphaFoldDB" id="A0A5C5RNX7"/>